<sequence length="100" mass="10943">MDWMLEGDSEAAGKEFARRVRAALASSPLSAGCIHDIQPHRVSGHVGVVVWVTLLNHGARVDGLRIWIDASGLQDLVDMLDHVRSPEFREAMGDFGDGYT</sequence>
<organism evidence="1 2">
    <name type="scientific">Actinomadura harenae</name>
    <dbReference type="NCBI Taxonomy" id="2483351"/>
    <lineage>
        <taxon>Bacteria</taxon>
        <taxon>Bacillati</taxon>
        <taxon>Actinomycetota</taxon>
        <taxon>Actinomycetes</taxon>
        <taxon>Streptosporangiales</taxon>
        <taxon>Thermomonosporaceae</taxon>
        <taxon>Actinomadura</taxon>
    </lineage>
</organism>
<evidence type="ECO:0000313" key="2">
    <source>
        <dbReference type="Proteomes" id="UP000282674"/>
    </source>
</evidence>
<evidence type="ECO:0000313" key="1">
    <source>
        <dbReference type="EMBL" id="RMI43976.1"/>
    </source>
</evidence>
<gene>
    <name evidence="1" type="ORF">EBO15_14890</name>
</gene>
<dbReference type="RefSeq" id="WP_122194974.1">
    <property type="nucleotide sequence ID" value="NZ_JBHSKC010000035.1"/>
</dbReference>
<dbReference type="Proteomes" id="UP000282674">
    <property type="component" value="Unassembled WGS sequence"/>
</dbReference>
<proteinExistence type="predicted"/>
<accession>A0A3M2M341</accession>
<dbReference type="EMBL" id="RFFG01000022">
    <property type="protein sequence ID" value="RMI43976.1"/>
    <property type="molecule type" value="Genomic_DNA"/>
</dbReference>
<name>A0A3M2M341_9ACTN</name>
<keyword evidence="2" id="KW-1185">Reference proteome</keyword>
<reference evidence="1 2" key="1">
    <citation type="submission" date="2018-10" db="EMBL/GenBank/DDBJ databases">
        <title>Isolation from soil.</title>
        <authorList>
            <person name="Hu J."/>
        </authorList>
    </citation>
    <scope>NUCLEOTIDE SEQUENCE [LARGE SCALE GENOMIC DNA]</scope>
    <source>
        <strain evidence="1 2">NEAU-Ht49</strain>
    </source>
</reference>
<dbReference type="OrthoDB" id="3486106at2"/>
<comment type="caution">
    <text evidence="1">The sequence shown here is derived from an EMBL/GenBank/DDBJ whole genome shotgun (WGS) entry which is preliminary data.</text>
</comment>
<dbReference type="AlphaFoldDB" id="A0A3M2M341"/>
<protein>
    <submittedName>
        <fullName evidence="1">Uncharacterized protein</fullName>
    </submittedName>
</protein>